<dbReference type="InterPro" id="IPR011611">
    <property type="entry name" value="PfkB_dom"/>
</dbReference>
<dbReference type="NCBIfam" id="TIGR02152">
    <property type="entry name" value="D_ribokin_bact"/>
    <property type="match status" value="1"/>
</dbReference>
<evidence type="ECO:0000256" key="1">
    <source>
        <dbReference type="ARBA" id="ARBA00022490"/>
    </source>
</evidence>
<evidence type="ECO:0000256" key="11">
    <source>
        <dbReference type="ARBA" id="ARBA00066926"/>
    </source>
</evidence>
<keyword evidence="6 14" id="KW-0067">ATP-binding</keyword>
<feature type="binding site" evidence="14">
    <location>
        <position position="141"/>
    </location>
    <ligand>
        <name>substrate</name>
    </ligand>
</feature>
<dbReference type="AlphaFoldDB" id="A0A931APR6"/>
<evidence type="ECO:0000259" key="16">
    <source>
        <dbReference type="Pfam" id="PF00294"/>
    </source>
</evidence>
<feature type="site" description="Important for substrate specificity" evidence="14">
    <location>
        <position position="12"/>
    </location>
</feature>
<evidence type="ECO:0000256" key="5">
    <source>
        <dbReference type="ARBA" id="ARBA00022777"/>
    </source>
</evidence>
<dbReference type="InterPro" id="IPR011877">
    <property type="entry name" value="Ribokinase"/>
</dbReference>
<keyword evidence="3 14" id="KW-0479">Metal-binding</keyword>
<dbReference type="GO" id="GO:0046872">
    <property type="term" value="F:metal ion binding"/>
    <property type="evidence" value="ECO:0007669"/>
    <property type="project" value="UniProtKB-KW"/>
</dbReference>
<evidence type="ECO:0000256" key="4">
    <source>
        <dbReference type="ARBA" id="ARBA00022741"/>
    </source>
</evidence>
<feature type="binding site" evidence="14">
    <location>
        <begin position="12"/>
        <end position="14"/>
    </location>
    <ligand>
        <name>substrate</name>
    </ligand>
</feature>
<evidence type="ECO:0000313" key="18">
    <source>
        <dbReference type="Proteomes" id="UP000621436"/>
    </source>
</evidence>
<feature type="binding site" evidence="14">
    <location>
        <position position="292"/>
    </location>
    <ligand>
        <name>K(+)</name>
        <dbReference type="ChEBI" id="CHEBI:29103"/>
    </ligand>
</feature>
<feature type="binding site" evidence="14">
    <location>
        <position position="283"/>
    </location>
    <ligand>
        <name>K(+)</name>
        <dbReference type="ChEBI" id="CHEBI:29103"/>
    </ligand>
</feature>
<feature type="binding site" evidence="14">
    <location>
        <position position="247"/>
    </location>
    <ligand>
        <name>K(+)</name>
        <dbReference type="ChEBI" id="CHEBI:29103"/>
    </ligand>
</feature>
<dbReference type="HAMAP" id="MF_01987">
    <property type="entry name" value="Ribokinase"/>
    <property type="match status" value="1"/>
</dbReference>
<evidence type="ECO:0000256" key="7">
    <source>
        <dbReference type="ARBA" id="ARBA00022842"/>
    </source>
</evidence>
<dbReference type="InterPro" id="IPR002139">
    <property type="entry name" value="Ribo/fructo_kinase"/>
</dbReference>
<dbReference type="PANTHER" id="PTHR10584">
    <property type="entry name" value="SUGAR KINASE"/>
    <property type="match status" value="1"/>
</dbReference>
<dbReference type="FunFam" id="3.40.1190.20:FF:000010">
    <property type="entry name" value="Ribokinase"/>
    <property type="match status" value="1"/>
</dbReference>
<dbReference type="PANTHER" id="PTHR10584:SF166">
    <property type="entry name" value="RIBOKINASE"/>
    <property type="match status" value="1"/>
</dbReference>
<evidence type="ECO:0000256" key="14">
    <source>
        <dbReference type="HAMAP-Rule" id="MF_01987"/>
    </source>
</evidence>
<feature type="binding site" evidence="14">
    <location>
        <begin position="40"/>
        <end position="44"/>
    </location>
    <ligand>
        <name>substrate</name>
    </ligand>
</feature>
<comment type="function">
    <text evidence="14">Catalyzes the ATP-dependent phosphorylation of 2-deoxy-D-ribose to 2-deoxy-D-ribose 5-phosphate (dRib-5P), allowing the use of deoxyribose as the sole carbon source.</text>
</comment>
<dbReference type="Gene3D" id="3.40.1190.20">
    <property type="match status" value="1"/>
</dbReference>
<evidence type="ECO:0000256" key="15">
    <source>
        <dbReference type="PIRNR" id="PIRNR000535"/>
    </source>
</evidence>
<evidence type="ECO:0000256" key="9">
    <source>
        <dbReference type="ARBA" id="ARBA00023277"/>
    </source>
</evidence>
<comment type="cofactor">
    <cofactor evidence="14">
        <name>Mg(2+)</name>
        <dbReference type="ChEBI" id="CHEBI:18420"/>
    </cofactor>
</comment>
<keyword evidence="4 14" id="KW-0547">Nucleotide-binding</keyword>
<dbReference type="SUPFAM" id="SSF53613">
    <property type="entry name" value="Ribokinase-like"/>
    <property type="match status" value="1"/>
</dbReference>
<name>A0A931APR6_9FIRM</name>
<comment type="similarity">
    <text evidence="15">Belongs to the carbohydrate kinase PfkB family. LacC subfamily.</text>
</comment>
<proteinExistence type="inferred from homology"/>
<dbReference type="RefSeq" id="WP_270452214.1">
    <property type="nucleotide sequence ID" value="NZ_JADPIE010000001.1"/>
</dbReference>
<comment type="subcellular location">
    <subcellularLocation>
        <location evidence="14">Cytoplasm</location>
    </subcellularLocation>
</comment>
<evidence type="ECO:0000313" key="17">
    <source>
        <dbReference type="EMBL" id="MBF8435576.1"/>
    </source>
</evidence>
<evidence type="ECO:0000256" key="3">
    <source>
        <dbReference type="ARBA" id="ARBA00022723"/>
    </source>
</evidence>
<evidence type="ECO:0000256" key="13">
    <source>
        <dbReference type="ARBA" id="ARBA00081655"/>
    </source>
</evidence>
<protein>
    <recommendedName>
        <fullName evidence="12 14">Deoxyribokinase</fullName>
        <shortName evidence="14">dRK</shortName>
        <ecNumber evidence="11 14">2.7.1.229</ecNumber>
    </recommendedName>
    <alternativeName>
        <fullName evidence="13 14">ATP:2-deoxy-D-ribose 5-phosphotransferase</fullName>
    </alternativeName>
</protein>
<feature type="binding site" evidence="14">
    <location>
        <position position="253"/>
    </location>
    <ligand>
        <name>substrate</name>
    </ligand>
</feature>
<dbReference type="EC" id="2.7.1.229" evidence="11 14"/>
<feature type="binding site" evidence="14">
    <location>
        <position position="286"/>
    </location>
    <ligand>
        <name>K(+)</name>
        <dbReference type="ChEBI" id="CHEBI:29103"/>
    </ligand>
</feature>
<dbReference type="GO" id="GO:0006014">
    <property type="term" value="P:D-ribose metabolic process"/>
    <property type="evidence" value="ECO:0007669"/>
    <property type="project" value="UniProtKB-UniRule"/>
</dbReference>
<feature type="binding site" evidence="14">
    <location>
        <position position="288"/>
    </location>
    <ligand>
        <name>K(+)</name>
        <dbReference type="ChEBI" id="CHEBI:29103"/>
    </ligand>
</feature>
<dbReference type="GO" id="GO:0005829">
    <property type="term" value="C:cytosol"/>
    <property type="evidence" value="ECO:0007669"/>
    <property type="project" value="TreeGrafter"/>
</dbReference>
<feature type="binding site" evidence="14">
    <location>
        <position position="185"/>
    </location>
    <ligand>
        <name>ATP</name>
        <dbReference type="ChEBI" id="CHEBI:30616"/>
    </ligand>
</feature>
<dbReference type="GO" id="GO:0004747">
    <property type="term" value="F:ribokinase activity"/>
    <property type="evidence" value="ECO:0007669"/>
    <property type="project" value="UniProtKB-UniRule"/>
</dbReference>
<comment type="catalytic activity">
    <reaction evidence="15">
        <text>D-tagatofuranose 6-phosphate + ATP = D-tagatofuranose 1,6-bisphosphate + ADP + H(+)</text>
        <dbReference type="Rhea" id="RHEA:12420"/>
        <dbReference type="ChEBI" id="CHEBI:15378"/>
        <dbReference type="ChEBI" id="CHEBI:30616"/>
        <dbReference type="ChEBI" id="CHEBI:58694"/>
        <dbReference type="ChEBI" id="CHEBI:58695"/>
        <dbReference type="ChEBI" id="CHEBI:456216"/>
        <dbReference type="EC" id="2.7.1.144"/>
    </reaction>
</comment>
<dbReference type="PIRSF" id="PIRSF000535">
    <property type="entry name" value="1PFK/6PFK/LacC"/>
    <property type="match status" value="1"/>
</dbReference>
<dbReference type="Pfam" id="PF00294">
    <property type="entry name" value="PfkB"/>
    <property type="match status" value="1"/>
</dbReference>
<evidence type="ECO:0000256" key="10">
    <source>
        <dbReference type="ARBA" id="ARBA00051363"/>
    </source>
</evidence>
<evidence type="ECO:0000256" key="2">
    <source>
        <dbReference type="ARBA" id="ARBA00022679"/>
    </source>
</evidence>
<keyword evidence="18" id="KW-1185">Reference proteome</keyword>
<dbReference type="PRINTS" id="PR00990">
    <property type="entry name" value="RIBOKINASE"/>
</dbReference>
<feature type="active site" description="Proton acceptor" evidence="14">
    <location>
        <position position="253"/>
    </location>
</feature>
<evidence type="ECO:0000256" key="6">
    <source>
        <dbReference type="ARBA" id="ARBA00022840"/>
    </source>
</evidence>
<comment type="subunit">
    <text evidence="14">Homodimer.</text>
</comment>
<comment type="catalytic activity">
    <reaction evidence="10">
        <text>2-deoxy-D-ribose + ATP = 2-deoxy-D-ribose 5-phosphate + ADP + H(+)</text>
        <dbReference type="Rhea" id="RHEA:30871"/>
        <dbReference type="ChEBI" id="CHEBI:15378"/>
        <dbReference type="ChEBI" id="CHEBI:30616"/>
        <dbReference type="ChEBI" id="CHEBI:62877"/>
        <dbReference type="ChEBI" id="CHEBI:90761"/>
        <dbReference type="ChEBI" id="CHEBI:456216"/>
        <dbReference type="EC" id="2.7.1.229"/>
    </reaction>
    <physiologicalReaction direction="left-to-right" evidence="10">
        <dbReference type="Rhea" id="RHEA:30872"/>
    </physiologicalReaction>
</comment>
<keyword evidence="9 14" id="KW-0119">Carbohydrate metabolism</keyword>
<keyword evidence="15" id="KW-0423">Lactose metabolism</keyword>
<feature type="domain" description="Carbohydrate kinase PfkB" evidence="16">
    <location>
        <begin position="3"/>
        <end position="292"/>
    </location>
</feature>
<reference evidence="17" key="1">
    <citation type="submission" date="2020-11" db="EMBL/GenBank/DDBJ databases">
        <title>Halonatronomonas betainensis gen. nov., sp. nov. a novel haloalkaliphilic representative of the family Halanaerobiacae capable of betaine degradation.</title>
        <authorList>
            <person name="Boltyanskaya Y."/>
            <person name="Kevbrin V."/>
            <person name="Detkova E."/>
            <person name="Grouzdev D.S."/>
            <person name="Koziaeva V."/>
            <person name="Zhilina T."/>
        </authorList>
    </citation>
    <scope>NUCLEOTIDE SEQUENCE</scope>
    <source>
        <strain evidence="17">Z-7014</strain>
    </source>
</reference>
<keyword evidence="2 14" id="KW-0808">Transferase</keyword>
<dbReference type="InterPro" id="IPR017583">
    <property type="entry name" value="Tagatose/fructose_Pkinase"/>
</dbReference>
<comment type="caution">
    <text evidence="17">The sequence shown here is derived from an EMBL/GenBank/DDBJ whole genome shotgun (WGS) entry which is preliminary data.</text>
</comment>
<keyword evidence="5 14" id="KW-0418">Kinase</keyword>
<dbReference type="GO" id="GO:0005988">
    <property type="term" value="P:lactose metabolic process"/>
    <property type="evidence" value="ECO:0007669"/>
    <property type="project" value="UniProtKB-KW"/>
</dbReference>
<keyword evidence="8 14" id="KW-0630">Potassium</keyword>
<comment type="similarity">
    <text evidence="14">Belongs to the carbohydrate kinase PfkB family. Deoxyribokinase subfamily.</text>
</comment>
<dbReference type="EMBL" id="JADPIE010000001">
    <property type="protein sequence ID" value="MBF8435576.1"/>
    <property type="molecule type" value="Genomic_DNA"/>
</dbReference>
<dbReference type="Proteomes" id="UP000621436">
    <property type="component" value="Unassembled WGS sequence"/>
</dbReference>
<accession>A0A931APR6</accession>
<keyword evidence="7 14" id="KW-0460">Magnesium</keyword>
<feature type="binding site" evidence="14">
    <location>
        <position position="249"/>
    </location>
    <ligand>
        <name>K(+)</name>
        <dbReference type="ChEBI" id="CHEBI:29103"/>
    </ligand>
</feature>
<feature type="binding site" evidence="14">
    <location>
        <begin position="221"/>
        <end position="226"/>
    </location>
    <ligand>
        <name>ATP</name>
        <dbReference type="ChEBI" id="CHEBI:30616"/>
    </ligand>
</feature>
<dbReference type="GO" id="GO:0009024">
    <property type="term" value="F:tagatose-6-phosphate kinase activity"/>
    <property type="evidence" value="ECO:0007669"/>
    <property type="project" value="UniProtKB-EC"/>
</dbReference>
<dbReference type="CDD" id="cd01174">
    <property type="entry name" value="ribokinase"/>
    <property type="match status" value="1"/>
</dbReference>
<comment type="pathway">
    <text evidence="15">Carbohydrate metabolism; D-tagatose 6-phosphate degradation; D-glyceraldehyde 3-phosphate and glycerone phosphate from D-tagatose 6-phosphate: step 1/2.</text>
</comment>
<gene>
    <name evidence="17" type="primary">rbsK</name>
    <name evidence="14" type="synonym">deoK</name>
    <name evidence="17" type="ORF">I0Q91_00660</name>
</gene>
<comment type="caution">
    <text evidence="14">Lacks conserved residue(s) required for the propagation of feature annotation.</text>
</comment>
<dbReference type="GO" id="GO:0005524">
    <property type="term" value="F:ATP binding"/>
    <property type="evidence" value="ECO:0007669"/>
    <property type="project" value="UniProtKB-UniRule"/>
</dbReference>
<feature type="binding site" evidence="14">
    <location>
        <begin position="252"/>
        <end position="253"/>
    </location>
    <ligand>
        <name>ATP</name>
        <dbReference type="ChEBI" id="CHEBI:30616"/>
    </ligand>
</feature>
<dbReference type="InterPro" id="IPR029056">
    <property type="entry name" value="Ribokinase-like"/>
</dbReference>
<evidence type="ECO:0000256" key="8">
    <source>
        <dbReference type="ARBA" id="ARBA00022958"/>
    </source>
</evidence>
<organism evidence="17 18">
    <name type="scientific">Halonatronomonas betaini</name>
    <dbReference type="NCBI Taxonomy" id="2778430"/>
    <lineage>
        <taxon>Bacteria</taxon>
        <taxon>Bacillati</taxon>
        <taxon>Bacillota</taxon>
        <taxon>Clostridia</taxon>
        <taxon>Halanaerobiales</taxon>
        <taxon>Halarsenatibacteraceae</taxon>
        <taxon>Halonatronomonas</taxon>
    </lineage>
</organism>
<keyword evidence="1 14" id="KW-0963">Cytoplasm</keyword>
<evidence type="ECO:0000256" key="12">
    <source>
        <dbReference type="ARBA" id="ARBA00071515"/>
    </source>
</evidence>
<sequence>MDNRIAVIGSNMMDLITYMDRLPAPGETLETDKFDLGFGGKGANQATAAARLGANVTFVSRVGDDLFGPEVINNMKEMGINTDHIKTSKNTSSGVAPIFVDRDGENRIFIIKGANQDLKPEDIDEAAETLKKCNLIILQLEIPLETVYYAIDFGNKNNIEVILNPAPANSLDFKMVKKVDIFVPNETELADISNQKVNDLEDVKKAINKLQSKGLKNIIVTLGSKGAFVATEKEQLLVESIDINPHDTTGAGDAFIGSLAYYYLQKSSLVEAVKYATIYAGLSTLKPGTQKSYLSGDDFENRLSNYLS</sequence>